<organism evidence="2 3">
    <name type="scientific">Apostasia shenzhenica</name>
    <dbReference type="NCBI Taxonomy" id="1088818"/>
    <lineage>
        <taxon>Eukaryota</taxon>
        <taxon>Viridiplantae</taxon>
        <taxon>Streptophyta</taxon>
        <taxon>Embryophyta</taxon>
        <taxon>Tracheophyta</taxon>
        <taxon>Spermatophyta</taxon>
        <taxon>Magnoliopsida</taxon>
        <taxon>Liliopsida</taxon>
        <taxon>Asparagales</taxon>
        <taxon>Orchidaceae</taxon>
        <taxon>Apostasioideae</taxon>
        <taxon>Apostasia</taxon>
    </lineage>
</organism>
<sequence length="73" mass="8720">MPFGLCNAPAIFQRCMLAIFSDLVEYYIEVFIDDFSVFGNSFDHYLENLTKVLKRCIEKNLTLNWKKYHFMVK</sequence>
<dbReference type="EMBL" id="KZ454699">
    <property type="protein sequence ID" value="PKA45840.1"/>
    <property type="molecule type" value="Genomic_DNA"/>
</dbReference>
<dbReference type="CDD" id="cd01647">
    <property type="entry name" value="RT_LTR"/>
    <property type="match status" value="1"/>
</dbReference>
<dbReference type="Pfam" id="PF00078">
    <property type="entry name" value="RVT_1"/>
    <property type="match status" value="1"/>
</dbReference>
<dbReference type="PANTHER" id="PTHR24559">
    <property type="entry name" value="TRANSPOSON TY3-I GAG-POL POLYPROTEIN"/>
    <property type="match status" value="1"/>
</dbReference>
<dbReference type="InterPro" id="IPR043128">
    <property type="entry name" value="Rev_trsase/Diguanyl_cyclase"/>
</dbReference>
<dbReference type="AlphaFoldDB" id="A0A2H9ZRB5"/>
<dbReference type="SUPFAM" id="SSF56672">
    <property type="entry name" value="DNA/RNA polymerases"/>
    <property type="match status" value="1"/>
</dbReference>
<dbReference type="InterPro" id="IPR053134">
    <property type="entry name" value="RNA-dir_DNA_polymerase"/>
</dbReference>
<name>A0A2H9ZRB5_9ASPA</name>
<protein>
    <recommendedName>
        <fullName evidence="1">Reverse transcriptase domain-containing protein</fullName>
    </recommendedName>
</protein>
<feature type="domain" description="Reverse transcriptase" evidence="1">
    <location>
        <begin position="1"/>
        <end position="73"/>
    </location>
</feature>
<gene>
    <name evidence="2" type="ORF">AXF42_Ash021653</name>
</gene>
<dbReference type="InterPro" id="IPR043502">
    <property type="entry name" value="DNA/RNA_pol_sf"/>
</dbReference>
<dbReference type="PROSITE" id="PS50878">
    <property type="entry name" value="RT_POL"/>
    <property type="match status" value="1"/>
</dbReference>
<dbReference type="OrthoDB" id="1689949at2759"/>
<reference evidence="2 3" key="1">
    <citation type="journal article" date="2017" name="Nature">
        <title>The Apostasia genome and the evolution of orchids.</title>
        <authorList>
            <person name="Zhang G.Q."/>
            <person name="Liu K.W."/>
            <person name="Li Z."/>
            <person name="Lohaus R."/>
            <person name="Hsiao Y.Y."/>
            <person name="Niu S.C."/>
            <person name="Wang J.Y."/>
            <person name="Lin Y.C."/>
            <person name="Xu Q."/>
            <person name="Chen L.J."/>
            <person name="Yoshida K."/>
            <person name="Fujiwara S."/>
            <person name="Wang Z.W."/>
            <person name="Zhang Y.Q."/>
            <person name="Mitsuda N."/>
            <person name="Wang M."/>
            <person name="Liu G.H."/>
            <person name="Pecoraro L."/>
            <person name="Huang H.X."/>
            <person name="Xiao X.J."/>
            <person name="Lin M."/>
            <person name="Wu X.Y."/>
            <person name="Wu W.L."/>
            <person name="Chen Y.Y."/>
            <person name="Chang S.B."/>
            <person name="Sakamoto S."/>
            <person name="Ohme-Takagi M."/>
            <person name="Yagi M."/>
            <person name="Zeng S.J."/>
            <person name="Shen C.Y."/>
            <person name="Yeh C.M."/>
            <person name="Luo Y.B."/>
            <person name="Tsai W.C."/>
            <person name="Van de Peer Y."/>
            <person name="Liu Z.J."/>
        </authorList>
    </citation>
    <scope>NUCLEOTIDE SEQUENCE [LARGE SCALE GENOMIC DNA]</scope>
    <source>
        <strain evidence="3">cv. Shenzhen</strain>
        <tissue evidence="2">Stem</tissue>
    </source>
</reference>
<dbReference type="Gene3D" id="3.30.70.270">
    <property type="match status" value="1"/>
</dbReference>
<dbReference type="Proteomes" id="UP000236161">
    <property type="component" value="Unassembled WGS sequence"/>
</dbReference>
<evidence type="ECO:0000259" key="1">
    <source>
        <dbReference type="PROSITE" id="PS50878"/>
    </source>
</evidence>
<evidence type="ECO:0000313" key="3">
    <source>
        <dbReference type="Proteomes" id="UP000236161"/>
    </source>
</evidence>
<evidence type="ECO:0000313" key="2">
    <source>
        <dbReference type="EMBL" id="PKA45840.1"/>
    </source>
</evidence>
<keyword evidence="3" id="KW-1185">Reference proteome</keyword>
<proteinExistence type="predicted"/>
<dbReference type="InterPro" id="IPR000477">
    <property type="entry name" value="RT_dom"/>
</dbReference>
<accession>A0A2H9ZRB5</accession>
<dbReference type="PANTHER" id="PTHR24559:SF444">
    <property type="entry name" value="REVERSE TRANSCRIPTASE DOMAIN-CONTAINING PROTEIN"/>
    <property type="match status" value="1"/>
</dbReference>